<evidence type="ECO:0000256" key="1">
    <source>
        <dbReference type="ARBA" id="ARBA00004162"/>
    </source>
</evidence>
<name>B8BJC2_ORYSI</name>
<evidence type="ECO:0000256" key="19">
    <source>
        <dbReference type="ARBA" id="ARBA00048679"/>
    </source>
</evidence>
<dbReference type="InterPro" id="IPR050647">
    <property type="entry name" value="Plant_LRR-RLKs"/>
</dbReference>
<keyword evidence="13 20" id="KW-0067">ATP-binding</keyword>
<dbReference type="InterPro" id="IPR017441">
    <property type="entry name" value="Protein_kinase_ATP_BS"/>
</dbReference>
<dbReference type="Proteomes" id="UP000007015">
    <property type="component" value="Chromosome 11"/>
</dbReference>
<evidence type="ECO:0000256" key="10">
    <source>
        <dbReference type="ARBA" id="ARBA00022737"/>
    </source>
</evidence>
<dbReference type="Gene3D" id="3.30.200.20">
    <property type="entry name" value="Phosphorylase Kinase, domain 1"/>
    <property type="match status" value="1"/>
</dbReference>
<dbReference type="PROSITE" id="PS00107">
    <property type="entry name" value="PROTEIN_KINASE_ATP"/>
    <property type="match status" value="1"/>
</dbReference>
<keyword evidence="4" id="KW-1003">Cell membrane</keyword>
<gene>
    <name evidence="23" type="ORF">OsI_35285</name>
</gene>
<keyword evidence="9" id="KW-0732">Signal</keyword>
<dbReference type="PROSITE" id="PS00108">
    <property type="entry name" value="PROTEIN_KINASE_ST"/>
    <property type="match status" value="1"/>
</dbReference>
<evidence type="ECO:0000256" key="15">
    <source>
        <dbReference type="ARBA" id="ARBA00023136"/>
    </source>
</evidence>
<keyword evidence="5" id="KW-0723">Serine/threonine-protein kinase</keyword>
<comment type="subcellular location">
    <subcellularLocation>
        <location evidence="1">Cell membrane</location>
        <topology evidence="1">Single-pass membrane protein</topology>
    </subcellularLocation>
</comment>
<evidence type="ECO:0000256" key="5">
    <source>
        <dbReference type="ARBA" id="ARBA00022527"/>
    </source>
</evidence>
<dbReference type="InterPro" id="IPR032675">
    <property type="entry name" value="LRR_dom_sf"/>
</dbReference>
<keyword evidence="11 20" id="KW-0547">Nucleotide-binding</keyword>
<keyword evidence="6" id="KW-0433">Leucine-rich repeat</keyword>
<dbReference type="SUPFAM" id="SSF52058">
    <property type="entry name" value="L domain-like"/>
    <property type="match status" value="1"/>
</dbReference>
<keyword evidence="17" id="KW-0325">Glycoprotein</keyword>
<keyword evidence="8 21" id="KW-0812">Transmembrane</keyword>
<protein>
    <recommendedName>
        <fullName evidence="3">non-specific serine/threonine protein kinase</fullName>
        <ecNumber evidence="3">2.7.11.1</ecNumber>
    </recommendedName>
</protein>
<organism evidence="23 24">
    <name type="scientific">Oryza sativa subsp. indica</name>
    <name type="common">Rice</name>
    <dbReference type="NCBI Taxonomy" id="39946"/>
    <lineage>
        <taxon>Eukaryota</taxon>
        <taxon>Viridiplantae</taxon>
        <taxon>Streptophyta</taxon>
        <taxon>Embryophyta</taxon>
        <taxon>Tracheophyta</taxon>
        <taxon>Spermatophyta</taxon>
        <taxon>Magnoliopsida</taxon>
        <taxon>Liliopsida</taxon>
        <taxon>Poales</taxon>
        <taxon>Poaceae</taxon>
        <taxon>BOP clade</taxon>
        <taxon>Oryzoideae</taxon>
        <taxon>Oryzeae</taxon>
        <taxon>Oryzinae</taxon>
        <taxon>Oryza</taxon>
        <taxon>Oryza sativa</taxon>
    </lineage>
</organism>
<dbReference type="PANTHER" id="PTHR48056:SF89">
    <property type="entry name" value="OS06G0585982 PROTEIN"/>
    <property type="match status" value="1"/>
</dbReference>
<dbReference type="EC" id="2.7.11.1" evidence="3"/>
<dbReference type="Gramene" id="BGIOSGA034890-TA">
    <property type="protein sequence ID" value="BGIOSGA034890-PA"/>
    <property type="gene ID" value="BGIOSGA034890"/>
</dbReference>
<dbReference type="FunFam" id="3.30.200.20:FF:000432">
    <property type="entry name" value="LRR receptor-like serine/threonine-protein kinase EFR"/>
    <property type="match status" value="1"/>
</dbReference>
<dbReference type="InterPro" id="IPR013210">
    <property type="entry name" value="LRR_N_plant-typ"/>
</dbReference>
<dbReference type="Pfam" id="PF00560">
    <property type="entry name" value="LRR_1"/>
    <property type="match status" value="1"/>
</dbReference>
<evidence type="ECO:0000256" key="20">
    <source>
        <dbReference type="PROSITE-ProRule" id="PRU10141"/>
    </source>
</evidence>
<evidence type="ECO:0000313" key="23">
    <source>
        <dbReference type="EMBL" id="EEC67758.1"/>
    </source>
</evidence>
<comment type="catalytic activity">
    <reaction evidence="19">
        <text>L-seryl-[protein] + ATP = O-phospho-L-seryl-[protein] + ADP + H(+)</text>
        <dbReference type="Rhea" id="RHEA:17989"/>
        <dbReference type="Rhea" id="RHEA-COMP:9863"/>
        <dbReference type="Rhea" id="RHEA-COMP:11604"/>
        <dbReference type="ChEBI" id="CHEBI:15378"/>
        <dbReference type="ChEBI" id="CHEBI:29999"/>
        <dbReference type="ChEBI" id="CHEBI:30616"/>
        <dbReference type="ChEBI" id="CHEBI:83421"/>
        <dbReference type="ChEBI" id="CHEBI:456216"/>
        <dbReference type="EC" id="2.7.11.1"/>
    </reaction>
</comment>
<sequence length="677" mass="74871">MCTSLYGNETDQLSLLEFKKAISLDPQQALMSWNDSTYFCSWEGVLCRVKTPHRVISLNLTNQGLVGQISPSLGNLAFLKFLFLDTNSFTGEIPLSLGHLHHLRTIYLSNNTLEGAIPDFTNCSRLKVLCLNGNHLVGQLNNNFPPKLQVLTLAYNNLTGTIPSSFANITGLRKLDFTANNIKGNIPNEFSNFLMMEILLLGGNMLTASLSNLQYLEQLDLSFNHLNGEVPVEGIFKNATAFQMDGNQGLCGGLPELHLPACPTVLLVTSKNKNSVILKLVIPLACMVSLALALSIYFIGRGKQKKKSISFPSLCRKFPKVSFNDLSNATDRFSTANLIGRGRFGSVYQAKLFQDNIVVAVKVFNLETSGSQESFIAECNALRNLRHRNLVPIFTLCGSIDAEGTDFKALVYELMPRGDLHKLLYSTGDDGDASNLNHITLAQRISIIVDLSNALEYLHHNNQGTIIHCDLKPSNILLDDNMIAHVGDFGLVKFRTDSSTSFGDSNSIFSLAIKGTIGYIAPGNLKILSCFCITTYFFNIPSYMSYTLVLYMHFTECAEGDQVSTASDVYSFGVVLLELFICRRPIDAMFKDGLSIAKFTEINFPDRILEIIDPQLQQELDLCLEAPVEVKEKGIHCMLSVLNIGIHCTKPIPSERISMREAAAKLHIIKDAYLKGN</sequence>
<evidence type="ECO:0000256" key="16">
    <source>
        <dbReference type="ARBA" id="ARBA00023170"/>
    </source>
</evidence>
<keyword evidence="12" id="KW-0418">Kinase</keyword>
<dbReference type="EMBL" id="CM000136">
    <property type="protein sequence ID" value="EEC67758.1"/>
    <property type="molecule type" value="Genomic_DNA"/>
</dbReference>
<keyword evidence="10" id="KW-0677">Repeat</keyword>
<evidence type="ECO:0000256" key="11">
    <source>
        <dbReference type="ARBA" id="ARBA00022741"/>
    </source>
</evidence>
<evidence type="ECO:0000256" key="3">
    <source>
        <dbReference type="ARBA" id="ARBA00012513"/>
    </source>
</evidence>
<dbReference type="InterPro" id="IPR000719">
    <property type="entry name" value="Prot_kinase_dom"/>
</dbReference>
<dbReference type="Pfam" id="PF00069">
    <property type="entry name" value="Pkinase"/>
    <property type="match status" value="1"/>
</dbReference>
<dbReference type="GO" id="GO:0033612">
    <property type="term" value="F:receptor serine/threonine kinase binding"/>
    <property type="evidence" value="ECO:0007669"/>
    <property type="project" value="TreeGrafter"/>
</dbReference>
<dbReference type="OMA" id="FTECAEG"/>
<evidence type="ECO:0000256" key="6">
    <source>
        <dbReference type="ARBA" id="ARBA00022614"/>
    </source>
</evidence>
<reference evidence="23 24" key="1">
    <citation type="journal article" date="2005" name="PLoS Biol.">
        <title>The genomes of Oryza sativa: a history of duplications.</title>
        <authorList>
            <person name="Yu J."/>
            <person name="Wang J."/>
            <person name="Lin W."/>
            <person name="Li S."/>
            <person name="Li H."/>
            <person name="Zhou J."/>
            <person name="Ni P."/>
            <person name="Dong W."/>
            <person name="Hu S."/>
            <person name="Zeng C."/>
            <person name="Zhang J."/>
            <person name="Zhang Y."/>
            <person name="Li R."/>
            <person name="Xu Z."/>
            <person name="Li S."/>
            <person name="Li X."/>
            <person name="Zheng H."/>
            <person name="Cong L."/>
            <person name="Lin L."/>
            <person name="Yin J."/>
            <person name="Geng J."/>
            <person name="Li G."/>
            <person name="Shi J."/>
            <person name="Liu J."/>
            <person name="Lv H."/>
            <person name="Li J."/>
            <person name="Wang J."/>
            <person name="Deng Y."/>
            <person name="Ran L."/>
            <person name="Shi X."/>
            <person name="Wang X."/>
            <person name="Wu Q."/>
            <person name="Li C."/>
            <person name="Ren X."/>
            <person name="Wang J."/>
            <person name="Wang X."/>
            <person name="Li D."/>
            <person name="Liu D."/>
            <person name="Zhang X."/>
            <person name="Ji Z."/>
            <person name="Zhao W."/>
            <person name="Sun Y."/>
            <person name="Zhang Z."/>
            <person name="Bao J."/>
            <person name="Han Y."/>
            <person name="Dong L."/>
            <person name="Ji J."/>
            <person name="Chen P."/>
            <person name="Wu S."/>
            <person name="Liu J."/>
            <person name="Xiao Y."/>
            <person name="Bu D."/>
            <person name="Tan J."/>
            <person name="Yang L."/>
            <person name="Ye C."/>
            <person name="Zhang J."/>
            <person name="Xu J."/>
            <person name="Zhou Y."/>
            <person name="Yu Y."/>
            <person name="Zhang B."/>
            <person name="Zhuang S."/>
            <person name="Wei H."/>
            <person name="Liu B."/>
            <person name="Lei M."/>
            <person name="Yu H."/>
            <person name="Li Y."/>
            <person name="Xu H."/>
            <person name="Wei S."/>
            <person name="He X."/>
            <person name="Fang L."/>
            <person name="Zhang Z."/>
            <person name="Zhang Y."/>
            <person name="Huang X."/>
            <person name="Su Z."/>
            <person name="Tong W."/>
            <person name="Li J."/>
            <person name="Tong Z."/>
            <person name="Li S."/>
            <person name="Ye J."/>
            <person name="Wang L."/>
            <person name="Fang L."/>
            <person name="Lei T."/>
            <person name="Chen C."/>
            <person name="Chen H."/>
            <person name="Xu Z."/>
            <person name="Li H."/>
            <person name="Huang H."/>
            <person name="Zhang F."/>
            <person name="Xu H."/>
            <person name="Li N."/>
            <person name="Zhao C."/>
            <person name="Li S."/>
            <person name="Dong L."/>
            <person name="Huang Y."/>
            <person name="Li L."/>
            <person name="Xi Y."/>
            <person name="Qi Q."/>
            <person name="Li W."/>
            <person name="Zhang B."/>
            <person name="Hu W."/>
            <person name="Zhang Y."/>
            <person name="Tian X."/>
            <person name="Jiao Y."/>
            <person name="Liang X."/>
            <person name="Jin J."/>
            <person name="Gao L."/>
            <person name="Zheng W."/>
            <person name="Hao B."/>
            <person name="Liu S."/>
            <person name="Wang W."/>
            <person name="Yuan L."/>
            <person name="Cao M."/>
            <person name="McDermott J."/>
            <person name="Samudrala R."/>
            <person name="Wang J."/>
            <person name="Wong G.K."/>
            <person name="Yang H."/>
        </authorList>
    </citation>
    <scope>NUCLEOTIDE SEQUENCE [LARGE SCALE GENOMIC DNA]</scope>
    <source>
        <strain evidence="24">cv. 93-11</strain>
    </source>
</reference>
<dbReference type="FunFam" id="3.80.10.10:FF:000565">
    <property type="entry name" value="Leucine-rich repeat receptor-like kinase protein FLORAL ORGAN NUMBER1"/>
    <property type="match status" value="1"/>
</dbReference>
<evidence type="ECO:0000256" key="13">
    <source>
        <dbReference type="ARBA" id="ARBA00022840"/>
    </source>
</evidence>
<dbReference type="InterPro" id="IPR008271">
    <property type="entry name" value="Ser/Thr_kinase_AS"/>
</dbReference>
<dbReference type="InterPro" id="IPR001611">
    <property type="entry name" value="Leu-rich_rpt"/>
</dbReference>
<proteinExistence type="inferred from homology"/>
<dbReference type="PANTHER" id="PTHR48056">
    <property type="entry name" value="LRR RECEPTOR-LIKE SERINE/THREONINE-PROTEIN KINASE-RELATED"/>
    <property type="match status" value="1"/>
</dbReference>
<dbReference type="AlphaFoldDB" id="B8BJC2"/>
<evidence type="ECO:0000256" key="9">
    <source>
        <dbReference type="ARBA" id="ARBA00022729"/>
    </source>
</evidence>
<evidence type="ECO:0000256" key="14">
    <source>
        <dbReference type="ARBA" id="ARBA00022989"/>
    </source>
</evidence>
<evidence type="ECO:0000256" key="21">
    <source>
        <dbReference type="SAM" id="Phobius"/>
    </source>
</evidence>
<comment type="similarity">
    <text evidence="2">Belongs to the protein kinase superfamily. Ser/Thr protein kinase family.</text>
</comment>
<dbReference type="GO" id="GO:0005886">
    <property type="term" value="C:plasma membrane"/>
    <property type="evidence" value="ECO:0007669"/>
    <property type="project" value="UniProtKB-SubCell"/>
</dbReference>
<dbReference type="SMART" id="SM00220">
    <property type="entry name" value="S_TKc"/>
    <property type="match status" value="1"/>
</dbReference>
<accession>B8BJC2</accession>
<keyword evidence="24" id="KW-1185">Reference proteome</keyword>
<evidence type="ECO:0000256" key="4">
    <source>
        <dbReference type="ARBA" id="ARBA00022475"/>
    </source>
</evidence>
<evidence type="ECO:0000256" key="17">
    <source>
        <dbReference type="ARBA" id="ARBA00023180"/>
    </source>
</evidence>
<dbReference type="Gene3D" id="1.10.510.10">
    <property type="entry name" value="Transferase(Phosphotransferase) domain 1"/>
    <property type="match status" value="1"/>
</dbReference>
<dbReference type="FunFam" id="3.80.10.10:FF:000041">
    <property type="entry name" value="LRR receptor-like serine/threonine-protein kinase ERECTA"/>
    <property type="match status" value="1"/>
</dbReference>
<evidence type="ECO:0000259" key="22">
    <source>
        <dbReference type="PROSITE" id="PS50011"/>
    </source>
</evidence>
<evidence type="ECO:0000256" key="12">
    <source>
        <dbReference type="ARBA" id="ARBA00022777"/>
    </source>
</evidence>
<dbReference type="GO" id="GO:0005524">
    <property type="term" value="F:ATP binding"/>
    <property type="evidence" value="ECO:0007669"/>
    <property type="project" value="UniProtKB-UniRule"/>
</dbReference>
<dbReference type="STRING" id="39946.B8BJC2"/>
<dbReference type="GO" id="GO:0004674">
    <property type="term" value="F:protein serine/threonine kinase activity"/>
    <property type="evidence" value="ECO:0007669"/>
    <property type="project" value="UniProtKB-KW"/>
</dbReference>
<keyword evidence="16" id="KW-0675">Receptor</keyword>
<evidence type="ECO:0000256" key="18">
    <source>
        <dbReference type="ARBA" id="ARBA00047899"/>
    </source>
</evidence>
<evidence type="ECO:0000256" key="2">
    <source>
        <dbReference type="ARBA" id="ARBA00008684"/>
    </source>
</evidence>
<feature type="domain" description="Protein kinase" evidence="22">
    <location>
        <begin position="333"/>
        <end position="674"/>
    </location>
</feature>
<dbReference type="Pfam" id="PF13855">
    <property type="entry name" value="LRR_8"/>
    <property type="match status" value="1"/>
</dbReference>
<evidence type="ECO:0000256" key="7">
    <source>
        <dbReference type="ARBA" id="ARBA00022679"/>
    </source>
</evidence>
<dbReference type="InterPro" id="IPR011009">
    <property type="entry name" value="Kinase-like_dom_sf"/>
</dbReference>
<keyword evidence="15 21" id="KW-0472">Membrane</keyword>
<dbReference type="Gene3D" id="3.80.10.10">
    <property type="entry name" value="Ribonuclease Inhibitor"/>
    <property type="match status" value="2"/>
</dbReference>
<dbReference type="HOGENOM" id="CLU_000288_92_6_1"/>
<evidence type="ECO:0000313" key="24">
    <source>
        <dbReference type="Proteomes" id="UP000007015"/>
    </source>
</evidence>
<keyword evidence="7" id="KW-0808">Transferase</keyword>
<dbReference type="Pfam" id="PF08263">
    <property type="entry name" value="LRRNT_2"/>
    <property type="match status" value="1"/>
</dbReference>
<dbReference type="PROSITE" id="PS50011">
    <property type="entry name" value="PROTEIN_KINASE_DOM"/>
    <property type="match status" value="1"/>
</dbReference>
<feature type="transmembrane region" description="Helical" evidence="21">
    <location>
        <begin position="276"/>
        <end position="299"/>
    </location>
</feature>
<feature type="binding site" evidence="20">
    <location>
        <position position="362"/>
    </location>
    <ligand>
        <name>ATP</name>
        <dbReference type="ChEBI" id="CHEBI:30616"/>
    </ligand>
</feature>
<dbReference type="SUPFAM" id="SSF56112">
    <property type="entry name" value="Protein kinase-like (PK-like)"/>
    <property type="match status" value="1"/>
</dbReference>
<comment type="catalytic activity">
    <reaction evidence="18">
        <text>L-threonyl-[protein] + ATP = O-phospho-L-threonyl-[protein] + ADP + H(+)</text>
        <dbReference type="Rhea" id="RHEA:46608"/>
        <dbReference type="Rhea" id="RHEA-COMP:11060"/>
        <dbReference type="Rhea" id="RHEA-COMP:11605"/>
        <dbReference type="ChEBI" id="CHEBI:15378"/>
        <dbReference type="ChEBI" id="CHEBI:30013"/>
        <dbReference type="ChEBI" id="CHEBI:30616"/>
        <dbReference type="ChEBI" id="CHEBI:61977"/>
        <dbReference type="ChEBI" id="CHEBI:456216"/>
        <dbReference type="EC" id="2.7.11.1"/>
    </reaction>
</comment>
<keyword evidence="14 21" id="KW-1133">Transmembrane helix</keyword>
<evidence type="ECO:0000256" key="8">
    <source>
        <dbReference type="ARBA" id="ARBA00022692"/>
    </source>
</evidence>